<feature type="domain" description="N-acetyltransferase" evidence="1">
    <location>
        <begin position="10"/>
        <end position="179"/>
    </location>
</feature>
<dbReference type="PROSITE" id="PS51186">
    <property type="entry name" value="GNAT"/>
    <property type="match status" value="1"/>
</dbReference>
<accession>A0ABX7FJI9</accession>
<dbReference type="Gene3D" id="3.40.630.30">
    <property type="match status" value="1"/>
</dbReference>
<dbReference type="Proteomes" id="UP000596248">
    <property type="component" value="Chromosome"/>
</dbReference>
<dbReference type="PANTHER" id="PTHR43415">
    <property type="entry name" value="SPERMIDINE N(1)-ACETYLTRANSFERASE"/>
    <property type="match status" value="1"/>
</dbReference>
<sequence length="192" mass="22598">MSIYLKGEKVVLRDIRPEDIDLIYMWKYEADDREHLNWNGPYKPLDPLTKEEHRALPRYQESLALVGSDAPRTELILEIDGQLRGSVGRYWVSEETNWCEIGIVIYDSCYWSNGYGSEAFQMWIDYLFTHMDTVRLGIGTWSGNERMIKLAARCGMREEARVRKARIVRGEYYDAIKMGMLKEEWEALRQNS</sequence>
<proteinExistence type="predicted"/>
<dbReference type="RefSeq" id="WP_203353442.1">
    <property type="nucleotide sequence ID" value="NZ_CP069127.1"/>
</dbReference>
<dbReference type="Pfam" id="PF13302">
    <property type="entry name" value="Acetyltransf_3"/>
    <property type="match status" value="1"/>
</dbReference>
<evidence type="ECO:0000313" key="3">
    <source>
        <dbReference type="Proteomes" id="UP000596248"/>
    </source>
</evidence>
<evidence type="ECO:0000259" key="1">
    <source>
        <dbReference type="PROSITE" id="PS51186"/>
    </source>
</evidence>
<keyword evidence="3" id="KW-1185">Reference proteome</keyword>
<name>A0ABX7FJI9_BRECH</name>
<dbReference type="PANTHER" id="PTHR43415:SF4">
    <property type="entry name" value="N-ACETYLTRANSFERASE DOMAIN-CONTAINING PROTEIN"/>
    <property type="match status" value="1"/>
</dbReference>
<gene>
    <name evidence="2" type="ORF">JNE38_22980</name>
</gene>
<dbReference type="InterPro" id="IPR016181">
    <property type="entry name" value="Acyl_CoA_acyltransferase"/>
</dbReference>
<dbReference type="EMBL" id="CP069127">
    <property type="protein sequence ID" value="QRG66376.1"/>
    <property type="molecule type" value="Genomic_DNA"/>
</dbReference>
<protein>
    <submittedName>
        <fullName evidence="2">GNAT family N-acetyltransferase</fullName>
    </submittedName>
</protein>
<organism evidence="2 3">
    <name type="scientific">Brevibacillus choshinensis</name>
    <dbReference type="NCBI Taxonomy" id="54911"/>
    <lineage>
        <taxon>Bacteria</taxon>
        <taxon>Bacillati</taxon>
        <taxon>Bacillota</taxon>
        <taxon>Bacilli</taxon>
        <taxon>Bacillales</taxon>
        <taxon>Paenibacillaceae</taxon>
        <taxon>Brevibacillus</taxon>
    </lineage>
</organism>
<evidence type="ECO:0000313" key="2">
    <source>
        <dbReference type="EMBL" id="QRG66376.1"/>
    </source>
</evidence>
<dbReference type="InterPro" id="IPR000182">
    <property type="entry name" value="GNAT_dom"/>
</dbReference>
<dbReference type="SUPFAM" id="SSF55729">
    <property type="entry name" value="Acyl-CoA N-acyltransferases (Nat)"/>
    <property type="match status" value="1"/>
</dbReference>
<reference evidence="2 3" key="1">
    <citation type="submission" date="2021-01" db="EMBL/GenBank/DDBJ databases">
        <title>Identification of strong promoters based on the transcriptome of Brevibacillus choshinensis.</title>
        <authorList>
            <person name="Yao D."/>
            <person name="Zhang K."/>
            <person name="Wu J."/>
        </authorList>
    </citation>
    <scope>NUCLEOTIDE SEQUENCE [LARGE SCALE GENOMIC DNA]</scope>
    <source>
        <strain evidence="2 3">HPD31-SP3</strain>
    </source>
</reference>